<feature type="transmembrane region" description="Helical" evidence="1">
    <location>
        <begin position="358"/>
        <end position="378"/>
    </location>
</feature>
<dbReference type="HOGENOM" id="CLU_055906_0_0_1"/>
<reference evidence="3" key="1">
    <citation type="submission" date="2011-08" db="EMBL/GenBank/DDBJ databases">
        <authorList>
            <person name="Rombauts S."/>
        </authorList>
    </citation>
    <scope>NUCLEOTIDE SEQUENCE</scope>
    <source>
        <strain evidence="3">London</strain>
    </source>
</reference>
<feature type="transmembrane region" description="Helical" evidence="1">
    <location>
        <begin position="12"/>
        <end position="29"/>
    </location>
</feature>
<organism evidence="2 3">
    <name type="scientific">Tetranychus urticae</name>
    <name type="common">Two-spotted spider mite</name>
    <dbReference type="NCBI Taxonomy" id="32264"/>
    <lineage>
        <taxon>Eukaryota</taxon>
        <taxon>Metazoa</taxon>
        <taxon>Ecdysozoa</taxon>
        <taxon>Arthropoda</taxon>
        <taxon>Chelicerata</taxon>
        <taxon>Arachnida</taxon>
        <taxon>Acari</taxon>
        <taxon>Acariformes</taxon>
        <taxon>Trombidiformes</taxon>
        <taxon>Prostigmata</taxon>
        <taxon>Eleutherengona</taxon>
        <taxon>Raphignathae</taxon>
        <taxon>Tetranychoidea</taxon>
        <taxon>Tetranychidae</taxon>
        <taxon>Tetranychus</taxon>
    </lineage>
</organism>
<dbReference type="EMBL" id="CAEY01001563">
    <property type="status" value="NOT_ANNOTATED_CDS"/>
    <property type="molecule type" value="Genomic_DNA"/>
</dbReference>
<keyword evidence="1" id="KW-0472">Membrane</keyword>
<evidence type="ECO:0000313" key="3">
    <source>
        <dbReference type="Proteomes" id="UP000015104"/>
    </source>
</evidence>
<reference evidence="2" key="2">
    <citation type="submission" date="2015-06" db="UniProtKB">
        <authorList>
            <consortium name="EnsemblMetazoa"/>
        </authorList>
    </citation>
    <scope>IDENTIFICATION</scope>
</reference>
<sequence>MQILIRKKLSWMFYLLCFTGFSIQIYHLTCNYLRFKVQHEVTYDYADQVELPTVDIIIPMVMTINLTELFTRYPEQMANLCKKVNLDNVDYTIENFNSGCAHEVKKVAFLASHDLALFIKVKDINELTIDPREQIDFIQIANANFTTDQCKMTRYYNGWAIFLRISCAEKAVLITDSINIVSSYEGNIATIGHSFGSYFGIRFTSQFDIPVFTMSAYFMIIQKADKLATVWVRYEKIVSRSLPYPYETNCRFHQELRVLSDCKVKQSFHKEYLLKSIVNEWGSQPDHLGFNNEPPKVAEIKGYCFESRILDCEKTTYLIDGEVDLERVNHASGLIFIEKPVTPTTYFNVHPELLLSQYLIFVGSIIGTWFAFSIFDNLNRILTWIESKIVSKTGKGRGRKSPIKLFTIRNSHNLSYPARRSI</sequence>
<evidence type="ECO:0000313" key="2">
    <source>
        <dbReference type="EnsemblMetazoa" id="tetur05g00650.1"/>
    </source>
</evidence>
<keyword evidence="1" id="KW-1133">Transmembrane helix</keyword>
<proteinExistence type="predicted"/>
<dbReference type="EnsemblMetazoa" id="tetur05g00650.1">
    <property type="protein sequence ID" value="tetur05g00650.1"/>
    <property type="gene ID" value="tetur05g00650"/>
</dbReference>
<keyword evidence="3" id="KW-1185">Reference proteome</keyword>
<keyword evidence="1" id="KW-0812">Transmembrane</keyword>
<dbReference type="AlphaFoldDB" id="T1K3Y2"/>
<evidence type="ECO:0000256" key="1">
    <source>
        <dbReference type="SAM" id="Phobius"/>
    </source>
</evidence>
<protein>
    <submittedName>
        <fullName evidence="2">Uncharacterized protein</fullName>
    </submittedName>
</protein>
<dbReference type="Proteomes" id="UP000015104">
    <property type="component" value="Unassembled WGS sequence"/>
</dbReference>
<name>T1K3Y2_TETUR</name>
<accession>T1K3Y2</accession>